<proteinExistence type="predicted"/>
<dbReference type="AlphaFoldDB" id="A0A7J6X390"/>
<evidence type="ECO:0000313" key="2">
    <source>
        <dbReference type="EMBL" id="KAF5203355.1"/>
    </source>
</evidence>
<feature type="chain" id="PRO_5029866423" description="Transmembrane protein" evidence="1">
    <location>
        <begin position="31"/>
        <end position="75"/>
    </location>
</feature>
<evidence type="ECO:0000256" key="1">
    <source>
        <dbReference type="SAM" id="SignalP"/>
    </source>
</evidence>
<evidence type="ECO:0008006" key="4">
    <source>
        <dbReference type="Google" id="ProtNLM"/>
    </source>
</evidence>
<sequence length="75" mass="7829">MESKSKVNPIATFLILCLVLSPSLFLCVAARPKLMPPPPIRFCPACVCCGPPKVAGGCCGCNCGSVDEYQTTSPP</sequence>
<feature type="signal peptide" evidence="1">
    <location>
        <begin position="1"/>
        <end position="30"/>
    </location>
</feature>
<evidence type="ECO:0000313" key="3">
    <source>
        <dbReference type="Proteomes" id="UP000554482"/>
    </source>
</evidence>
<comment type="caution">
    <text evidence="2">The sequence shown here is derived from an EMBL/GenBank/DDBJ whole genome shotgun (WGS) entry which is preliminary data.</text>
</comment>
<protein>
    <recommendedName>
        <fullName evidence="4">Transmembrane protein</fullName>
    </recommendedName>
</protein>
<dbReference type="Proteomes" id="UP000554482">
    <property type="component" value="Unassembled WGS sequence"/>
</dbReference>
<dbReference type="EMBL" id="JABWDY010006926">
    <property type="protein sequence ID" value="KAF5203355.1"/>
    <property type="molecule type" value="Genomic_DNA"/>
</dbReference>
<accession>A0A7J6X390</accession>
<organism evidence="2 3">
    <name type="scientific">Thalictrum thalictroides</name>
    <name type="common">Rue-anemone</name>
    <name type="synonym">Anemone thalictroides</name>
    <dbReference type="NCBI Taxonomy" id="46969"/>
    <lineage>
        <taxon>Eukaryota</taxon>
        <taxon>Viridiplantae</taxon>
        <taxon>Streptophyta</taxon>
        <taxon>Embryophyta</taxon>
        <taxon>Tracheophyta</taxon>
        <taxon>Spermatophyta</taxon>
        <taxon>Magnoliopsida</taxon>
        <taxon>Ranunculales</taxon>
        <taxon>Ranunculaceae</taxon>
        <taxon>Thalictroideae</taxon>
        <taxon>Thalictrum</taxon>
    </lineage>
</organism>
<keyword evidence="1" id="KW-0732">Signal</keyword>
<reference evidence="2 3" key="1">
    <citation type="submission" date="2020-06" db="EMBL/GenBank/DDBJ databases">
        <title>Transcriptomic and genomic resources for Thalictrum thalictroides and T. hernandezii: Facilitating candidate gene discovery in an emerging model plant lineage.</title>
        <authorList>
            <person name="Arias T."/>
            <person name="Riano-Pachon D.M."/>
            <person name="Di Stilio V.S."/>
        </authorList>
    </citation>
    <scope>NUCLEOTIDE SEQUENCE [LARGE SCALE GENOMIC DNA]</scope>
    <source>
        <strain evidence="3">cv. WT478/WT964</strain>
        <tissue evidence="2">Leaves</tissue>
    </source>
</reference>
<keyword evidence="3" id="KW-1185">Reference proteome</keyword>
<name>A0A7J6X390_THATH</name>
<gene>
    <name evidence="2" type="ORF">FRX31_007061</name>
</gene>